<gene>
    <name evidence="3" type="ORF">Pla163_35780</name>
</gene>
<dbReference type="InterPro" id="IPR028994">
    <property type="entry name" value="Integrin_alpha_N"/>
</dbReference>
<keyword evidence="4" id="KW-1185">Reference proteome</keyword>
<dbReference type="Proteomes" id="UP000319342">
    <property type="component" value="Chromosome"/>
</dbReference>
<accession>A0A518D4M0</accession>
<dbReference type="PANTHER" id="PTHR46580:SF2">
    <property type="entry name" value="MAM DOMAIN-CONTAINING PROTEIN"/>
    <property type="match status" value="1"/>
</dbReference>
<feature type="chain" id="PRO_5022241598" evidence="2">
    <location>
        <begin position="31"/>
        <end position="888"/>
    </location>
</feature>
<dbReference type="PANTHER" id="PTHR46580">
    <property type="entry name" value="SENSOR KINASE-RELATED"/>
    <property type="match status" value="1"/>
</dbReference>
<dbReference type="RefSeq" id="WP_145191622.1">
    <property type="nucleotide sequence ID" value="NZ_CP036290.1"/>
</dbReference>
<evidence type="ECO:0000313" key="3">
    <source>
        <dbReference type="EMBL" id="QDU86427.1"/>
    </source>
</evidence>
<dbReference type="AlphaFoldDB" id="A0A518D4M0"/>
<evidence type="ECO:0000256" key="2">
    <source>
        <dbReference type="SAM" id="SignalP"/>
    </source>
</evidence>
<dbReference type="EMBL" id="CP036290">
    <property type="protein sequence ID" value="QDU86427.1"/>
    <property type="molecule type" value="Genomic_DNA"/>
</dbReference>
<keyword evidence="1 2" id="KW-0732">Signal</keyword>
<dbReference type="SUPFAM" id="SSF69318">
    <property type="entry name" value="Integrin alpha N-terminal domain"/>
    <property type="match status" value="3"/>
</dbReference>
<feature type="signal peptide" evidence="2">
    <location>
        <begin position="1"/>
        <end position="30"/>
    </location>
</feature>
<evidence type="ECO:0000256" key="1">
    <source>
        <dbReference type="ARBA" id="ARBA00022729"/>
    </source>
</evidence>
<dbReference type="Gene3D" id="2.130.10.130">
    <property type="entry name" value="Integrin alpha, N-terminal"/>
    <property type="match status" value="3"/>
</dbReference>
<organism evidence="3 4">
    <name type="scientific">Rohdeia mirabilis</name>
    <dbReference type="NCBI Taxonomy" id="2528008"/>
    <lineage>
        <taxon>Bacteria</taxon>
        <taxon>Pseudomonadati</taxon>
        <taxon>Planctomycetota</taxon>
        <taxon>Planctomycetia</taxon>
        <taxon>Planctomycetia incertae sedis</taxon>
        <taxon>Rohdeia</taxon>
    </lineage>
</organism>
<dbReference type="Pfam" id="PF13517">
    <property type="entry name" value="FG-GAP_3"/>
    <property type="match status" value="6"/>
</dbReference>
<dbReference type="OrthoDB" id="290542at2"/>
<sequence length="888" mass="90825" precursor="true">MTLARRALPALLVLVAAVSPALSTAAPATAQSTCTADGAFELLGGGTPGAHGAPRLVLDGAPLVGRPFGIRVEHASSLAAGYLGLGAFDAPTPLPNFGAVAHPGALFLLAPFTTSDSGTSAEIVALAAVEPYLCGVSFVAQAFVVDATAQGGLAFTGGRRVAFGAYESGPLFRDQVAPSAFQASHVQLADFDEDGWLDALVFDDESSARAINAGLEGGSFEAAGPSHGTYGGSRNWRRAVDIDQDGHLDLVSTRLQLVVELGNGDGTFQPPVILPAPVSGIGSGPYVDLAGDLEIADVDGDGDLDVLATASSRNALYVARNDGAGGFTDFVESFTGPSPQSTFVSETYPHHLAVGDLDGDGVLDAVTTNPANQNHVILLGAGDGTFAVHGTLPWENYVTWFELRDANQDGALDLLVLEVNTRVLRVHLGDGTGGFASGVVSPLPSDPTSAVYTDFDGDGIADLLVGLDASSADPNLPDGRLLVMSGSGGATFHPGAQYELQFGKPGIAAADLDGDGLLDLAYVSAAYERLATLMGSAPGAFERANRIITAEAPRALATADVNLDGYDDAITLESDPFPVVARVVVRLGSANGLGLAVSNLAPVGTGTFLVVQDATSDGICDLIERDGNALLVRAGDGSGAFGTATVVKFPTDPGPVEVADVDGDGRVDLVAHLAATGEVAVLRGLDSGGWTSTPLLSPLPYDVRDLELQDLDGDGVLDLVAAAADGPPIPSMLVATGHGDGTFGNALGVGSGAIGLEVTAADLNGDGLLDLAAINDASWDLSVVLGHPSGHFVNEQRLPIGFFPSSLDAFDANGDGHTDLVAYCGYDVEARVWLGDGGGAFTERIGVVGGRDPYLMRTADVDGDGLRDLLVLSSYPREIIVHHSRLLR</sequence>
<evidence type="ECO:0000313" key="4">
    <source>
        <dbReference type="Proteomes" id="UP000319342"/>
    </source>
</evidence>
<reference evidence="3 4" key="1">
    <citation type="submission" date="2019-02" db="EMBL/GenBank/DDBJ databases">
        <title>Deep-cultivation of Planctomycetes and their phenomic and genomic characterization uncovers novel biology.</title>
        <authorList>
            <person name="Wiegand S."/>
            <person name="Jogler M."/>
            <person name="Boedeker C."/>
            <person name="Pinto D."/>
            <person name="Vollmers J."/>
            <person name="Rivas-Marin E."/>
            <person name="Kohn T."/>
            <person name="Peeters S.H."/>
            <person name="Heuer A."/>
            <person name="Rast P."/>
            <person name="Oberbeckmann S."/>
            <person name="Bunk B."/>
            <person name="Jeske O."/>
            <person name="Meyerdierks A."/>
            <person name="Storesund J.E."/>
            <person name="Kallscheuer N."/>
            <person name="Luecker S."/>
            <person name="Lage O.M."/>
            <person name="Pohl T."/>
            <person name="Merkel B.J."/>
            <person name="Hornburger P."/>
            <person name="Mueller R.-W."/>
            <person name="Bruemmer F."/>
            <person name="Labrenz M."/>
            <person name="Spormann A.M."/>
            <person name="Op den Camp H."/>
            <person name="Overmann J."/>
            <person name="Amann R."/>
            <person name="Jetten M.S.M."/>
            <person name="Mascher T."/>
            <person name="Medema M.H."/>
            <person name="Devos D.P."/>
            <person name="Kaster A.-K."/>
            <person name="Ovreas L."/>
            <person name="Rohde M."/>
            <person name="Galperin M.Y."/>
            <person name="Jogler C."/>
        </authorList>
    </citation>
    <scope>NUCLEOTIDE SEQUENCE [LARGE SCALE GENOMIC DNA]</scope>
    <source>
        <strain evidence="3 4">Pla163</strain>
    </source>
</reference>
<dbReference type="InterPro" id="IPR013517">
    <property type="entry name" value="FG-GAP"/>
</dbReference>
<name>A0A518D4M0_9BACT</name>
<proteinExistence type="predicted"/>
<protein>
    <submittedName>
        <fullName evidence="3">FG-GAP repeat protein</fullName>
    </submittedName>
</protein>